<evidence type="ECO:0000256" key="1">
    <source>
        <dbReference type="SAM" id="SignalP"/>
    </source>
</evidence>
<protein>
    <submittedName>
        <fullName evidence="2">Uncharacterized protein</fullName>
    </submittedName>
</protein>
<sequence length="154" mass="17364">MRHLLATAVLIIGFSGSGSALAGDSHPCKSETEGRVAKTGINYLFPPDQINNLPSWRFVLHFQAPTLFRERRTKKVSEQIKAATFKAVTFPIGLDALPYDAKQKVVSVPIEVPESRRRQPNSLADYESDVWKIYGNMIECGFGDLYYEAIDWRE</sequence>
<feature type="chain" id="PRO_5022231026" evidence="1">
    <location>
        <begin position="23"/>
        <end position="154"/>
    </location>
</feature>
<feature type="signal peptide" evidence="1">
    <location>
        <begin position="1"/>
        <end position="22"/>
    </location>
</feature>
<name>A0A514BQW6_9GAMM</name>
<organism evidence="2 3">
    <name type="scientific">Marilutibacter alkalisoli</name>
    <dbReference type="NCBI Taxonomy" id="2591633"/>
    <lineage>
        <taxon>Bacteria</taxon>
        <taxon>Pseudomonadati</taxon>
        <taxon>Pseudomonadota</taxon>
        <taxon>Gammaproteobacteria</taxon>
        <taxon>Lysobacterales</taxon>
        <taxon>Lysobacteraceae</taxon>
        <taxon>Marilutibacter</taxon>
    </lineage>
</organism>
<reference evidence="2 3" key="1">
    <citation type="submission" date="2019-06" db="EMBL/GenBank/DDBJ databases">
        <title>Lysobacter alkalisoli sp. nov. isolated from saline-alkali soil.</title>
        <authorList>
            <person name="Sun J.-Q."/>
            <person name="Xu L."/>
        </authorList>
    </citation>
    <scope>NUCLEOTIDE SEQUENCE [LARGE SCALE GENOMIC DNA]</scope>
    <source>
        <strain evidence="2 3">SJ-36</strain>
    </source>
</reference>
<dbReference type="RefSeq" id="WP_141623046.1">
    <property type="nucleotide sequence ID" value="NZ_CP041242.1"/>
</dbReference>
<dbReference type="Proteomes" id="UP000317199">
    <property type="component" value="Chromosome"/>
</dbReference>
<proteinExistence type="predicted"/>
<keyword evidence="3" id="KW-1185">Reference proteome</keyword>
<evidence type="ECO:0000313" key="3">
    <source>
        <dbReference type="Proteomes" id="UP000317199"/>
    </source>
</evidence>
<accession>A0A514BQW6</accession>
<evidence type="ECO:0000313" key="2">
    <source>
        <dbReference type="EMBL" id="QDH69705.1"/>
    </source>
</evidence>
<dbReference type="AlphaFoldDB" id="A0A514BQW6"/>
<gene>
    <name evidence="2" type="ORF">FKV23_06040</name>
</gene>
<dbReference type="OrthoDB" id="9920416at2"/>
<dbReference type="EMBL" id="CP041242">
    <property type="protein sequence ID" value="QDH69705.1"/>
    <property type="molecule type" value="Genomic_DNA"/>
</dbReference>
<dbReference type="KEGG" id="lyj:FKV23_06040"/>
<keyword evidence="1" id="KW-0732">Signal</keyword>